<name>A0AAE0Y567_9GAST</name>
<comment type="caution">
    <text evidence="10">The sequence shown here is derived from an EMBL/GenBank/DDBJ whole genome shotgun (WGS) entry which is preliminary data.</text>
</comment>
<gene>
    <name evidence="10" type="ORF">RRG08_063835</name>
</gene>
<dbReference type="PANTHER" id="PTHR45636:SF41">
    <property type="entry name" value="PAIRED BOX PROTEIN PAX-6-RELATED"/>
    <property type="match status" value="1"/>
</dbReference>
<feature type="compositionally biased region" description="Low complexity" evidence="8">
    <location>
        <begin position="262"/>
        <end position="285"/>
    </location>
</feature>
<dbReference type="CDD" id="cd00131">
    <property type="entry name" value="PAX"/>
    <property type="match status" value="1"/>
</dbReference>
<dbReference type="PRINTS" id="PR00027">
    <property type="entry name" value="PAIREDBOX"/>
</dbReference>
<feature type="compositionally biased region" description="Polar residues" evidence="8">
    <location>
        <begin position="384"/>
        <end position="395"/>
    </location>
</feature>
<protein>
    <recommendedName>
        <fullName evidence="9">Paired domain-containing protein</fullName>
    </recommendedName>
</protein>
<feature type="region of interest" description="Disordered" evidence="8">
    <location>
        <begin position="383"/>
        <end position="421"/>
    </location>
</feature>
<evidence type="ECO:0000256" key="5">
    <source>
        <dbReference type="ARBA" id="ARBA00023125"/>
    </source>
</evidence>
<dbReference type="InterPro" id="IPR009057">
    <property type="entry name" value="Homeodomain-like_sf"/>
</dbReference>
<feature type="region of interest" description="Disordered" evidence="8">
    <location>
        <begin position="206"/>
        <end position="343"/>
    </location>
</feature>
<evidence type="ECO:0000256" key="6">
    <source>
        <dbReference type="ARBA" id="ARBA00023163"/>
    </source>
</evidence>
<evidence type="ECO:0000256" key="4">
    <source>
        <dbReference type="ARBA" id="ARBA00023015"/>
    </source>
</evidence>
<dbReference type="PROSITE" id="PS00034">
    <property type="entry name" value="PAIRED_1"/>
    <property type="match status" value="1"/>
</dbReference>
<evidence type="ECO:0000256" key="8">
    <source>
        <dbReference type="SAM" id="MobiDB-lite"/>
    </source>
</evidence>
<keyword evidence="3" id="KW-0563">Paired box</keyword>
<keyword evidence="6" id="KW-0804">Transcription</keyword>
<evidence type="ECO:0000256" key="2">
    <source>
        <dbReference type="ARBA" id="ARBA00022473"/>
    </source>
</evidence>
<organism evidence="10 11">
    <name type="scientific">Elysia crispata</name>
    <name type="common">lettuce slug</name>
    <dbReference type="NCBI Taxonomy" id="231223"/>
    <lineage>
        <taxon>Eukaryota</taxon>
        <taxon>Metazoa</taxon>
        <taxon>Spiralia</taxon>
        <taxon>Lophotrochozoa</taxon>
        <taxon>Mollusca</taxon>
        <taxon>Gastropoda</taxon>
        <taxon>Heterobranchia</taxon>
        <taxon>Euthyneura</taxon>
        <taxon>Panpulmonata</taxon>
        <taxon>Sacoglossa</taxon>
        <taxon>Placobranchoidea</taxon>
        <taxon>Plakobranchidae</taxon>
        <taxon>Elysia</taxon>
    </lineage>
</organism>
<reference evidence="10" key="1">
    <citation type="journal article" date="2023" name="G3 (Bethesda)">
        <title>A reference genome for the long-term kleptoplast-retaining sea slug Elysia crispata morphotype clarki.</title>
        <authorList>
            <person name="Eastman K.E."/>
            <person name="Pendleton A.L."/>
            <person name="Shaikh M.A."/>
            <person name="Suttiyut T."/>
            <person name="Ogas R."/>
            <person name="Tomko P."/>
            <person name="Gavelis G."/>
            <person name="Widhalm J.R."/>
            <person name="Wisecaver J.H."/>
        </authorList>
    </citation>
    <scope>NUCLEOTIDE SEQUENCE</scope>
    <source>
        <strain evidence="10">ECLA1</strain>
    </source>
</reference>
<dbReference type="InterPro" id="IPR043565">
    <property type="entry name" value="PAX_fam"/>
</dbReference>
<dbReference type="GO" id="GO:0005634">
    <property type="term" value="C:nucleus"/>
    <property type="evidence" value="ECO:0007669"/>
    <property type="project" value="UniProtKB-SubCell"/>
</dbReference>
<dbReference type="InterPro" id="IPR036388">
    <property type="entry name" value="WH-like_DNA-bd_sf"/>
</dbReference>
<sequence>MGKAKKSNVFFLFCNFVRRHSERVLILNLGISDNVQSKEALFSERLVGAGLHCEVVITLDRRERFTKTTQDKKELKKEGHGGVNQLGGVFVNGRPLPDIVRSKIVELAHAGIRPCDISRQLRVSHGCVSKILGRYYETGSIKPGVIGGSKPKVATPGVVKAITRYKEENPTMFAWEIRDKLLSDNVCTNDNVPSVSSINRIVRNKANDRSKSSSPHGPEGSPSCVGGDGSNPSSEGGHRSVPGSNATGAGGGGGFNISSLMSSNGSNINSTTNNNNNNNSSSNTGNKRKVDLDTGSNGLRDASHDISENRVRWYDRTPPKVARADNGSSNTLEITPNQDDPSPVSYLGLAGSYHHATPSLGLPFSGSTPLPPGSEIKQEFHMSPTRTTGEPTNNGGPVYPMEHARGDLGGDGCGSMTSKRASFPYRDVPFA</sequence>
<evidence type="ECO:0000259" key="9">
    <source>
        <dbReference type="PROSITE" id="PS51057"/>
    </source>
</evidence>
<dbReference type="FunFam" id="1.10.10.10:FF:000003">
    <property type="entry name" value="Paired box protein Pax-6"/>
    <property type="match status" value="1"/>
</dbReference>
<dbReference type="InterPro" id="IPR043182">
    <property type="entry name" value="PAIRED_DNA-bd_dom"/>
</dbReference>
<dbReference type="Proteomes" id="UP001283361">
    <property type="component" value="Unassembled WGS sequence"/>
</dbReference>
<dbReference type="GO" id="GO:0000981">
    <property type="term" value="F:DNA-binding transcription factor activity, RNA polymerase II-specific"/>
    <property type="evidence" value="ECO:0007669"/>
    <property type="project" value="TreeGrafter"/>
</dbReference>
<keyword evidence="11" id="KW-1185">Reference proteome</keyword>
<feature type="domain" description="Paired" evidence="9">
    <location>
        <begin position="79"/>
        <end position="205"/>
    </location>
</feature>
<evidence type="ECO:0000256" key="7">
    <source>
        <dbReference type="ARBA" id="ARBA00023242"/>
    </source>
</evidence>
<dbReference type="GO" id="GO:0000978">
    <property type="term" value="F:RNA polymerase II cis-regulatory region sequence-specific DNA binding"/>
    <property type="evidence" value="ECO:0007669"/>
    <property type="project" value="TreeGrafter"/>
</dbReference>
<dbReference type="Gene3D" id="1.10.10.10">
    <property type="entry name" value="Winged helix-like DNA-binding domain superfamily/Winged helix DNA-binding domain"/>
    <property type="match status" value="2"/>
</dbReference>
<evidence type="ECO:0000256" key="3">
    <source>
        <dbReference type="ARBA" id="ARBA00022724"/>
    </source>
</evidence>
<dbReference type="PANTHER" id="PTHR45636">
    <property type="entry name" value="PAIRED BOX PROTEIN PAX-6-RELATED-RELATED"/>
    <property type="match status" value="1"/>
</dbReference>
<dbReference type="SUPFAM" id="SSF46689">
    <property type="entry name" value="Homeodomain-like"/>
    <property type="match status" value="1"/>
</dbReference>
<keyword evidence="5" id="KW-0238">DNA-binding</keyword>
<comment type="subcellular location">
    <subcellularLocation>
        <location evidence="1">Nucleus</location>
    </subcellularLocation>
</comment>
<keyword evidence="2" id="KW-0217">Developmental protein</keyword>
<dbReference type="EMBL" id="JAWDGP010006892">
    <property type="protein sequence ID" value="KAK3733522.1"/>
    <property type="molecule type" value="Genomic_DNA"/>
</dbReference>
<dbReference type="SMART" id="SM00351">
    <property type="entry name" value="PAX"/>
    <property type="match status" value="1"/>
</dbReference>
<keyword evidence="7" id="KW-0539">Nucleus</keyword>
<dbReference type="InterPro" id="IPR001523">
    <property type="entry name" value="Paired_dom"/>
</dbReference>
<dbReference type="Pfam" id="PF00292">
    <property type="entry name" value="PAX"/>
    <property type="match status" value="1"/>
</dbReference>
<dbReference type="FunFam" id="1.10.10.10:FF:000013">
    <property type="entry name" value="Paired box 8 isoform 1"/>
    <property type="match status" value="1"/>
</dbReference>
<feature type="compositionally biased region" description="Basic and acidic residues" evidence="8">
    <location>
        <begin position="301"/>
        <end position="318"/>
    </location>
</feature>
<dbReference type="PROSITE" id="PS51057">
    <property type="entry name" value="PAIRED_2"/>
    <property type="match status" value="1"/>
</dbReference>
<feature type="compositionally biased region" description="Low complexity" evidence="8">
    <location>
        <begin position="212"/>
        <end position="223"/>
    </location>
</feature>
<accession>A0AAE0Y567</accession>
<evidence type="ECO:0000313" key="11">
    <source>
        <dbReference type="Proteomes" id="UP001283361"/>
    </source>
</evidence>
<evidence type="ECO:0000256" key="1">
    <source>
        <dbReference type="ARBA" id="ARBA00004123"/>
    </source>
</evidence>
<keyword evidence="4" id="KW-0805">Transcription regulation</keyword>
<dbReference type="AlphaFoldDB" id="A0AAE0Y567"/>
<evidence type="ECO:0000313" key="10">
    <source>
        <dbReference type="EMBL" id="KAK3733522.1"/>
    </source>
</evidence>
<feature type="compositionally biased region" description="Polar residues" evidence="8">
    <location>
        <begin position="326"/>
        <end position="340"/>
    </location>
</feature>
<proteinExistence type="predicted"/>